<keyword evidence="2" id="KW-0732">Signal</keyword>
<evidence type="ECO:0000259" key="3">
    <source>
        <dbReference type="SMART" id="SM00198"/>
    </source>
</evidence>
<dbReference type="Proteomes" id="UP000237144">
    <property type="component" value="Unassembled WGS sequence"/>
</dbReference>
<comment type="caution">
    <text evidence="4">The sequence shown here is derived from an EMBL/GenBank/DDBJ whole genome shotgun (WGS) entry which is preliminary data.</text>
</comment>
<dbReference type="PANTHER" id="PTHR10334">
    <property type="entry name" value="CYSTEINE-RICH SECRETORY PROTEIN-RELATED"/>
    <property type="match status" value="1"/>
</dbReference>
<accession>A0A2S5BEW6</accession>
<evidence type="ECO:0000256" key="2">
    <source>
        <dbReference type="SAM" id="SignalP"/>
    </source>
</evidence>
<evidence type="ECO:0000256" key="1">
    <source>
        <dbReference type="SAM" id="MobiDB-lite"/>
    </source>
</evidence>
<dbReference type="AlphaFoldDB" id="A0A2S5BEW6"/>
<dbReference type="STRING" id="741276.A0A2S5BEW6"/>
<dbReference type="OrthoDB" id="337038at2759"/>
<dbReference type="PRINTS" id="PR00837">
    <property type="entry name" value="V5TPXLIKE"/>
</dbReference>
<sequence>MLSMLLIAAIALAVSFGMRNFSLGDDGKVSVSTSKGEAGAGTAANAPGTVTQTVTSVSTLASEEAASSKVDRPSQSAGSSPSQPATTGSGSTSGGASSGEADAFVKTILDGHNDFRRKHDAADLVWNTTLQASAQKWAEHCVWEHSGGKVGPYGENLSAVVPFQKNDKFDPMSGISVWNGEEKDYDYSKPTGFTHETGHASFLSLAQRRYCSVTDNGASRRQQFTQVVWIGTQQIGCAFTTCEGFFGHPLGAFFVCEYWPGGNIVTDDLKYFKDNVKPP</sequence>
<dbReference type="Pfam" id="PF00188">
    <property type="entry name" value="CAP"/>
    <property type="match status" value="1"/>
</dbReference>
<dbReference type="InterPro" id="IPR035940">
    <property type="entry name" value="CAP_sf"/>
</dbReference>
<organism evidence="4 5">
    <name type="scientific">Rhodotorula taiwanensis</name>
    <dbReference type="NCBI Taxonomy" id="741276"/>
    <lineage>
        <taxon>Eukaryota</taxon>
        <taxon>Fungi</taxon>
        <taxon>Dikarya</taxon>
        <taxon>Basidiomycota</taxon>
        <taxon>Pucciniomycotina</taxon>
        <taxon>Microbotryomycetes</taxon>
        <taxon>Sporidiobolales</taxon>
        <taxon>Sporidiobolaceae</taxon>
        <taxon>Rhodotorula</taxon>
    </lineage>
</organism>
<name>A0A2S5BEW6_9BASI</name>
<keyword evidence="5" id="KW-1185">Reference proteome</keyword>
<protein>
    <recommendedName>
        <fullName evidence="3">SCP domain-containing protein</fullName>
    </recommendedName>
</protein>
<feature type="chain" id="PRO_5015497332" description="SCP domain-containing protein" evidence="2">
    <location>
        <begin position="18"/>
        <end position="279"/>
    </location>
</feature>
<dbReference type="EMBL" id="PJQD01000018">
    <property type="protein sequence ID" value="POY75309.1"/>
    <property type="molecule type" value="Genomic_DNA"/>
</dbReference>
<feature type="region of interest" description="Disordered" evidence="1">
    <location>
        <begin position="60"/>
        <end position="98"/>
    </location>
</feature>
<proteinExistence type="predicted"/>
<dbReference type="InterPro" id="IPR001283">
    <property type="entry name" value="CRISP-related"/>
</dbReference>
<dbReference type="InterPro" id="IPR014044">
    <property type="entry name" value="CAP_dom"/>
</dbReference>
<dbReference type="SMART" id="SM00198">
    <property type="entry name" value="SCP"/>
    <property type="match status" value="1"/>
</dbReference>
<feature type="signal peptide" evidence="2">
    <location>
        <begin position="1"/>
        <end position="17"/>
    </location>
</feature>
<evidence type="ECO:0000313" key="5">
    <source>
        <dbReference type="Proteomes" id="UP000237144"/>
    </source>
</evidence>
<evidence type="ECO:0000313" key="4">
    <source>
        <dbReference type="EMBL" id="POY75309.1"/>
    </source>
</evidence>
<feature type="domain" description="SCP" evidence="3">
    <location>
        <begin position="103"/>
        <end position="266"/>
    </location>
</feature>
<dbReference type="SUPFAM" id="SSF55797">
    <property type="entry name" value="PR-1-like"/>
    <property type="match status" value="1"/>
</dbReference>
<feature type="compositionally biased region" description="Low complexity" evidence="1">
    <location>
        <begin position="73"/>
        <end position="90"/>
    </location>
</feature>
<reference evidence="4 5" key="1">
    <citation type="journal article" date="2018" name="Front. Microbiol.">
        <title>Prospects for Fungal Bioremediation of Acidic Radioactive Waste Sites: Characterization and Genome Sequence of Rhodotorula taiwanensis MD1149.</title>
        <authorList>
            <person name="Tkavc R."/>
            <person name="Matrosova V.Y."/>
            <person name="Grichenko O.E."/>
            <person name="Gostincar C."/>
            <person name="Volpe R.P."/>
            <person name="Klimenkova P."/>
            <person name="Gaidamakova E.K."/>
            <person name="Zhou C.E."/>
            <person name="Stewart B.J."/>
            <person name="Lyman M.G."/>
            <person name="Malfatti S.A."/>
            <person name="Rubinfeld B."/>
            <person name="Courtot M."/>
            <person name="Singh J."/>
            <person name="Dalgard C.L."/>
            <person name="Hamilton T."/>
            <person name="Frey K.G."/>
            <person name="Gunde-Cimerman N."/>
            <person name="Dugan L."/>
            <person name="Daly M.J."/>
        </authorList>
    </citation>
    <scope>NUCLEOTIDE SEQUENCE [LARGE SCALE GENOMIC DNA]</scope>
    <source>
        <strain evidence="4 5">MD1149</strain>
    </source>
</reference>
<gene>
    <name evidence="4" type="ORF">BMF94_1680</name>
</gene>
<dbReference type="Gene3D" id="3.40.33.10">
    <property type="entry name" value="CAP"/>
    <property type="match status" value="1"/>
</dbReference>